<feature type="region of interest" description="Disordered" evidence="3">
    <location>
        <begin position="348"/>
        <end position="367"/>
    </location>
</feature>
<dbReference type="Proteomes" id="UP000095284">
    <property type="component" value="Unplaced"/>
</dbReference>
<protein>
    <submittedName>
        <fullName evidence="6">Short-chain dehydrogenase/reductase family 16C member 6</fullName>
    </submittedName>
</protein>
<evidence type="ECO:0000256" key="3">
    <source>
        <dbReference type="SAM" id="MobiDB-lite"/>
    </source>
</evidence>
<keyword evidence="4" id="KW-0472">Membrane</keyword>
<organism evidence="5 6">
    <name type="scientific">Bursaphelenchus xylophilus</name>
    <name type="common">Pinewood nematode worm</name>
    <name type="synonym">Aphelenchoides xylophilus</name>
    <dbReference type="NCBI Taxonomy" id="6326"/>
    <lineage>
        <taxon>Eukaryota</taxon>
        <taxon>Metazoa</taxon>
        <taxon>Ecdysozoa</taxon>
        <taxon>Nematoda</taxon>
        <taxon>Chromadorea</taxon>
        <taxon>Rhabditida</taxon>
        <taxon>Tylenchina</taxon>
        <taxon>Tylenchomorpha</taxon>
        <taxon>Aphelenchoidea</taxon>
        <taxon>Aphelenchoididae</taxon>
        <taxon>Bursaphelenchus</taxon>
    </lineage>
</organism>
<dbReference type="GO" id="GO:0005811">
    <property type="term" value="C:lipid droplet"/>
    <property type="evidence" value="ECO:0007669"/>
    <property type="project" value="TreeGrafter"/>
</dbReference>
<feature type="compositionally biased region" description="Polar residues" evidence="3">
    <location>
        <begin position="16"/>
        <end position="27"/>
    </location>
</feature>
<name>A0A1I7RWH0_BURXY</name>
<keyword evidence="4" id="KW-0812">Transmembrane</keyword>
<reference evidence="6" key="1">
    <citation type="submission" date="2016-11" db="UniProtKB">
        <authorList>
            <consortium name="WormBaseParasite"/>
        </authorList>
    </citation>
    <scope>IDENTIFICATION</scope>
</reference>
<dbReference type="GO" id="GO:0016616">
    <property type="term" value="F:oxidoreductase activity, acting on the CH-OH group of donors, NAD or NADP as acceptor"/>
    <property type="evidence" value="ECO:0007669"/>
    <property type="project" value="TreeGrafter"/>
</dbReference>
<evidence type="ECO:0000313" key="6">
    <source>
        <dbReference type="WBParaSite" id="BXY_0508300.1"/>
    </source>
</evidence>
<evidence type="ECO:0000256" key="1">
    <source>
        <dbReference type="ARBA" id="ARBA00006484"/>
    </source>
</evidence>
<sequence>MSDRKRLSPDAATKETPATASSSTAQMSHKEKEGKVSASLSFFLNLLLVYLPKDIWRYWTFKPKNVEGKTVVITGGGSGIGQRMAEIFALEKKANVAILDIDLRKATEVANAIQKQGGKAEAFHCDVTSTKALEVCCNAIKEKFNQVDIIVCNAAILYFAHTMELTNEQLQRSFNVNVMGVLNTIRAFLPDFEARNDGQIVCMSSICGFFGETYGMAYCPSKFAVRGIMECIRCEMFDRGMDGIKCTTLYPFFVRTPMILDMGMRPTSRFIPFMSVNRCANAAVQAILNEETQRFIPGYISIMAMAKNLMGYHFTIQARRFMNCRYVPTTILAKVVNPVKKAPSLASTTSSGISISSSIDSGTSESMEEELKKPIQRRLKAQPEENNYFEAPYVFGALLTLILLIFGIIVAYLPDLFKMVDMGRVSEVLYFIGTEYNQSISFILLCVALIHVVEAVSSLYLCHSIDTTHVCAAKWFVQTLIIGFPSLAKLVKHYKKVCRTEEEAQ</sequence>
<feature type="transmembrane region" description="Helical" evidence="4">
    <location>
        <begin position="393"/>
        <end position="414"/>
    </location>
</feature>
<feature type="transmembrane region" description="Helical" evidence="4">
    <location>
        <begin position="440"/>
        <end position="460"/>
    </location>
</feature>
<dbReference type="eggNOG" id="KOG1201">
    <property type="taxonomic scope" value="Eukaryota"/>
</dbReference>
<dbReference type="InterPro" id="IPR028110">
    <property type="entry name" value="TMEM254"/>
</dbReference>
<feature type="region of interest" description="Disordered" evidence="3">
    <location>
        <begin position="1"/>
        <end position="30"/>
    </location>
</feature>
<feature type="compositionally biased region" description="Low complexity" evidence="3">
    <location>
        <begin position="348"/>
        <end position="365"/>
    </location>
</feature>
<dbReference type="PRINTS" id="PR00081">
    <property type="entry name" value="GDHRDH"/>
</dbReference>
<dbReference type="AlphaFoldDB" id="A0A1I7RWH0"/>
<dbReference type="PANTHER" id="PTHR24322:SF736">
    <property type="entry name" value="RETINOL DEHYDROGENASE 10"/>
    <property type="match status" value="1"/>
</dbReference>
<dbReference type="InterPro" id="IPR002347">
    <property type="entry name" value="SDR_fam"/>
</dbReference>
<dbReference type="SUPFAM" id="SSF51735">
    <property type="entry name" value="NAD(P)-binding Rossmann-fold domains"/>
    <property type="match status" value="1"/>
</dbReference>
<keyword evidence="2" id="KW-0560">Oxidoreductase</keyword>
<dbReference type="Pfam" id="PF14934">
    <property type="entry name" value="TMEM254"/>
    <property type="match status" value="1"/>
</dbReference>
<dbReference type="WBParaSite" id="BXY_0508300.1">
    <property type="protein sequence ID" value="BXY_0508300.1"/>
    <property type="gene ID" value="BXY_0508300"/>
</dbReference>
<keyword evidence="4" id="KW-1133">Transmembrane helix</keyword>
<accession>A0A1I7RWH0</accession>
<comment type="similarity">
    <text evidence="1">Belongs to the short-chain dehydrogenases/reductases (SDR) family.</text>
</comment>
<proteinExistence type="inferred from homology"/>
<dbReference type="InterPro" id="IPR036291">
    <property type="entry name" value="NAD(P)-bd_dom_sf"/>
</dbReference>
<dbReference type="PANTHER" id="PTHR24322">
    <property type="entry name" value="PKSB"/>
    <property type="match status" value="1"/>
</dbReference>
<evidence type="ECO:0000256" key="2">
    <source>
        <dbReference type="ARBA" id="ARBA00023002"/>
    </source>
</evidence>
<dbReference type="Gene3D" id="3.40.50.720">
    <property type="entry name" value="NAD(P)-binding Rossmann-like Domain"/>
    <property type="match status" value="1"/>
</dbReference>
<dbReference type="Pfam" id="PF00106">
    <property type="entry name" value="adh_short"/>
    <property type="match status" value="1"/>
</dbReference>
<evidence type="ECO:0000256" key="4">
    <source>
        <dbReference type="SAM" id="Phobius"/>
    </source>
</evidence>
<evidence type="ECO:0000313" key="5">
    <source>
        <dbReference type="Proteomes" id="UP000095284"/>
    </source>
</evidence>